<proteinExistence type="predicted"/>
<organism evidence="1 2">
    <name type="scientific">Bradyrhizobium ontarionense</name>
    <dbReference type="NCBI Taxonomy" id="2898149"/>
    <lineage>
        <taxon>Bacteria</taxon>
        <taxon>Pseudomonadati</taxon>
        <taxon>Pseudomonadota</taxon>
        <taxon>Alphaproteobacteria</taxon>
        <taxon>Hyphomicrobiales</taxon>
        <taxon>Nitrobacteraceae</taxon>
        <taxon>Bradyrhizobium</taxon>
    </lineage>
</organism>
<evidence type="ECO:0000313" key="2">
    <source>
        <dbReference type="Proteomes" id="UP001431010"/>
    </source>
</evidence>
<evidence type="ECO:0000313" key="1">
    <source>
        <dbReference type="EMBL" id="UFZ01755.1"/>
    </source>
</evidence>
<dbReference type="Proteomes" id="UP001431010">
    <property type="component" value="Chromosome"/>
</dbReference>
<protein>
    <submittedName>
        <fullName evidence="1">DUF2783 domain-containing protein</fullName>
    </submittedName>
</protein>
<dbReference type="EMBL" id="CP088156">
    <property type="protein sequence ID" value="UFZ01755.1"/>
    <property type="molecule type" value="Genomic_DNA"/>
</dbReference>
<dbReference type="Pfam" id="PF10932">
    <property type="entry name" value="DUF2783"/>
    <property type="match status" value="1"/>
</dbReference>
<reference evidence="1" key="1">
    <citation type="journal article" date="2024" name="Antonie Van Leeuwenhoek">
        <title>Bradyrhizobium ontarionense sp. nov., a novel bacterial symbiont isolated from Aeschynomene indica (Indian jointvetch), harbours photosynthesis, nitrogen fixation and nitrous oxide (N2O) reductase genes.</title>
        <authorList>
            <person name="Bromfield E.S.P."/>
            <person name="Cloutier S."/>
        </authorList>
    </citation>
    <scope>NUCLEOTIDE SEQUENCE</scope>
    <source>
        <strain evidence="1">A19</strain>
    </source>
</reference>
<accession>A0ABY3R498</accession>
<dbReference type="RefSeq" id="WP_231317548.1">
    <property type="nucleotide sequence ID" value="NZ_CP088156.1"/>
</dbReference>
<keyword evidence="2" id="KW-1185">Reference proteome</keyword>
<gene>
    <name evidence="1" type="ORF">LQG66_20805</name>
</gene>
<dbReference type="InterPro" id="IPR021233">
    <property type="entry name" value="DUF2783"/>
</dbReference>
<sequence>MSLSTKSNFARPDDAFRAIVEAHQGLSEIESAELDAALVLILANHIGDIDVLREAITLARRRMIDSVQQQQQQQQ</sequence>
<name>A0ABY3R498_9BRAD</name>